<feature type="transmembrane region" description="Helical" evidence="1">
    <location>
        <begin position="32"/>
        <end position="54"/>
    </location>
</feature>
<name>A0A1H4FXC9_9BURK</name>
<dbReference type="OrthoDB" id="9026404at2"/>
<protein>
    <submittedName>
        <fullName evidence="2">Uncharacterized protein</fullName>
    </submittedName>
</protein>
<accession>A0A1H4FXC9</accession>
<proteinExistence type="predicted"/>
<organism evidence="2 3">
    <name type="scientific">Paraburkholderia sartisoli</name>
    <dbReference type="NCBI Taxonomy" id="83784"/>
    <lineage>
        <taxon>Bacteria</taxon>
        <taxon>Pseudomonadati</taxon>
        <taxon>Pseudomonadota</taxon>
        <taxon>Betaproteobacteria</taxon>
        <taxon>Burkholderiales</taxon>
        <taxon>Burkholderiaceae</taxon>
        <taxon>Paraburkholderia</taxon>
    </lineage>
</organism>
<sequence length="118" mass="12503">MLYLKNTLGGLSRSLTGSALQTFQGPNRWWKLALYAVMFVLPGGSIAVMVFAWIDHRRAVRDRAVPVPAGLLTSGSDQAGKPAAAAPSSATLCQTRCDAPPCRAAAGKQARQTCDSRT</sequence>
<dbReference type="STRING" id="83784.SAMN05192564_105127"/>
<dbReference type="RefSeq" id="WP_090535018.1">
    <property type="nucleotide sequence ID" value="NZ_FNRQ01000005.1"/>
</dbReference>
<keyword evidence="1" id="KW-0472">Membrane</keyword>
<reference evidence="3" key="1">
    <citation type="submission" date="2016-10" db="EMBL/GenBank/DDBJ databases">
        <authorList>
            <person name="Varghese N."/>
            <person name="Submissions S."/>
        </authorList>
    </citation>
    <scope>NUCLEOTIDE SEQUENCE [LARGE SCALE GENOMIC DNA]</scope>
    <source>
        <strain evidence="3">LMG 24000</strain>
    </source>
</reference>
<dbReference type="AlphaFoldDB" id="A0A1H4FXC9"/>
<dbReference type="EMBL" id="FNRQ01000005">
    <property type="protein sequence ID" value="SEB01278.1"/>
    <property type="molecule type" value="Genomic_DNA"/>
</dbReference>
<gene>
    <name evidence="2" type="ORF">SAMN05192564_105127</name>
</gene>
<evidence type="ECO:0000313" key="2">
    <source>
        <dbReference type="EMBL" id="SEB01278.1"/>
    </source>
</evidence>
<dbReference type="Proteomes" id="UP000198638">
    <property type="component" value="Unassembled WGS sequence"/>
</dbReference>
<keyword evidence="1" id="KW-0812">Transmembrane</keyword>
<evidence type="ECO:0000313" key="3">
    <source>
        <dbReference type="Proteomes" id="UP000198638"/>
    </source>
</evidence>
<evidence type="ECO:0000256" key="1">
    <source>
        <dbReference type="SAM" id="Phobius"/>
    </source>
</evidence>
<keyword evidence="1" id="KW-1133">Transmembrane helix</keyword>
<keyword evidence="3" id="KW-1185">Reference proteome</keyword>